<evidence type="ECO:0000313" key="1">
    <source>
        <dbReference type="EMBL" id="KIY92065.1"/>
    </source>
</evidence>
<keyword evidence="2" id="KW-1185">Reference proteome</keyword>
<dbReference type="OrthoDB" id="10259687at2759"/>
<dbReference type="AlphaFoldDB" id="A0A0D2M9J6"/>
<gene>
    <name evidence="1" type="ORF">MNEG_15898</name>
</gene>
<name>A0A0D2M9J6_9CHLO</name>
<protein>
    <submittedName>
        <fullName evidence="1">Uncharacterized protein</fullName>
    </submittedName>
</protein>
<sequence length="74" mass="7852">EGAMFAAGLLRGSVRLFDVPLSVNFSEKGDAPQKLSEAQEALWQKCRRALGDRLGALEPAPAAQAADGGRGRRD</sequence>
<dbReference type="RefSeq" id="XP_013891085.1">
    <property type="nucleotide sequence ID" value="XM_014035631.1"/>
</dbReference>
<dbReference type="Proteomes" id="UP000054498">
    <property type="component" value="Unassembled WGS sequence"/>
</dbReference>
<dbReference type="EMBL" id="KK105991">
    <property type="protein sequence ID" value="KIY92065.1"/>
    <property type="molecule type" value="Genomic_DNA"/>
</dbReference>
<proteinExistence type="predicted"/>
<dbReference type="GeneID" id="25733604"/>
<organism evidence="1 2">
    <name type="scientific">Monoraphidium neglectum</name>
    <dbReference type="NCBI Taxonomy" id="145388"/>
    <lineage>
        <taxon>Eukaryota</taxon>
        <taxon>Viridiplantae</taxon>
        <taxon>Chlorophyta</taxon>
        <taxon>core chlorophytes</taxon>
        <taxon>Chlorophyceae</taxon>
        <taxon>CS clade</taxon>
        <taxon>Sphaeropleales</taxon>
        <taxon>Selenastraceae</taxon>
        <taxon>Monoraphidium</taxon>
    </lineage>
</organism>
<dbReference type="KEGG" id="mng:MNEG_15898"/>
<reference evidence="1 2" key="1">
    <citation type="journal article" date="2013" name="BMC Genomics">
        <title>Reconstruction of the lipid metabolism for the microalga Monoraphidium neglectum from its genome sequence reveals characteristics suitable for biofuel production.</title>
        <authorList>
            <person name="Bogen C."/>
            <person name="Al-Dilaimi A."/>
            <person name="Albersmeier A."/>
            <person name="Wichmann J."/>
            <person name="Grundmann M."/>
            <person name="Rupp O."/>
            <person name="Lauersen K.J."/>
            <person name="Blifernez-Klassen O."/>
            <person name="Kalinowski J."/>
            <person name="Goesmann A."/>
            <person name="Mussgnug J.H."/>
            <person name="Kruse O."/>
        </authorList>
    </citation>
    <scope>NUCLEOTIDE SEQUENCE [LARGE SCALE GENOMIC DNA]</scope>
    <source>
        <strain evidence="1 2">SAG 48.87</strain>
    </source>
</reference>
<feature type="non-terminal residue" evidence="1">
    <location>
        <position position="1"/>
    </location>
</feature>
<evidence type="ECO:0000313" key="2">
    <source>
        <dbReference type="Proteomes" id="UP000054498"/>
    </source>
</evidence>
<dbReference type="STRING" id="145388.A0A0D2M9J6"/>
<feature type="non-terminal residue" evidence="1">
    <location>
        <position position="74"/>
    </location>
</feature>
<accession>A0A0D2M9J6</accession>